<dbReference type="EMBL" id="CP138590">
    <property type="protein sequence ID" value="WPH03918.1"/>
    <property type="molecule type" value="Genomic_DNA"/>
</dbReference>
<keyword evidence="4" id="KW-1185">Reference proteome</keyword>
<evidence type="ECO:0000256" key="1">
    <source>
        <dbReference type="SAM" id="MobiDB-lite"/>
    </source>
</evidence>
<dbReference type="GO" id="GO:0005739">
    <property type="term" value="C:mitochondrion"/>
    <property type="evidence" value="ECO:0007669"/>
    <property type="project" value="GOC"/>
</dbReference>
<protein>
    <submittedName>
        <fullName evidence="3">NADH-ubiquinone oxidoreductase</fullName>
    </submittedName>
</protein>
<gene>
    <name evidence="3" type="ORF">R9X50_00680100</name>
</gene>
<feature type="compositionally biased region" description="Polar residues" evidence="1">
    <location>
        <begin position="71"/>
        <end position="85"/>
    </location>
</feature>
<dbReference type="Proteomes" id="UP001303373">
    <property type="component" value="Chromosome 11"/>
</dbReference>
<dbReference type="InterPro" id="IPR019401">
    <property type="entry name" value="Znf_CHCC"/>
</dbReference>
<dbReference type="PANTHER" id="PTHR13156">
    <property type="entry name" value="NADH-UBIQUINONE OXIDOREDUCTASE 13 KD-A SUBUNIT"/>
    <property type="match status" value="1"/>
</dbReference>
<dbReference type="GO" id="GO:0006120">
    <property type="term" value="P:mitochondrial electron transport, NADH to ubiquinone"/>
    <property type="evidence" value="ECO:0007669"/>
    <property type="project" value="TreeGrafter"/>
</dbReference>
<reference evidence="3 4" key="1">
    <citation type="submission" date="2023-11" db="EMBL/GenBank/DDBJ databases">
        <title>An acidophilic fungus is an integral part of prey digestion in a carnivorous sundew plant.</title>
        <authorList>
            <person name="Tsai I.J."/>
        </authorList>
    </citation>
    <scope>NUCLEOTIDE SEQUENCE [LARGE SCALE GENOMIC DNA]</scope>
    <source>
        <strain evidence="3">169a</strain>
    </source>
</reference>
<dbReference type="Gene3D" id="2.60.260.40">
    <property type="entry name" value="q5lls5 like domains"/>
    <property type="match status" value="1"/>
</dbReference>
<proteinExistence type="predicted"/>
<feature type="region of interest" description="Disordered" evidence="1">
    <location>
        <begin position="184"/>
        <end position="215"/>
    </location>
</feature>
<evidence type="ECO:0000313" key="3">
    <source>
        <dbReference type="EMBL" id="WPH03918.1"/>
    </source>
</evidence>
<dbReference type="FunFam" id="2.60.260.40:FF:000003">
    <property type="entry name" value="NADH dehydrogenase [ubiquinone] iron-sulfur protein 6, mitochondrial"/>
    <property type="match status" value="1"/>
</dbReference>
<feature type="compositionally biased region" description="Polar residues" evidence="1">
    <location>
        <begin position="194"/>
        <end position="215"/>
    </location>
</feature>
<accession>A0AAQ3MAR5</accession>
<feature type="compositionally biased region" description="Polar residues" evidence="1">
    <location>
        <begin position="39"/>
        <end position="53"/>
    </location>
</feature>
<organism evidence="3 4">
    <name type="scientific">Acrodontium crateriforme</name>
    <dbReference type="NCBI Taxonomy" id="150365"/>
    <lineage>
        <taxon>Eukaryota</taxon>
        <taxon>Fungi</taxon>
        <taxon>Dikarya</taxon>
        <taxon>Ascomycota</taxon>
        <taxon>Pezizomycotina</taxon>
        <taxon>Dothideomycetes</taxon>
        <taxon>Dothideomycetidae</taxon>
        <taxon>Mycosphaerellales</taxon>
        <taxon>Teratosphaeriaceae</taxon>
        <taxon>Acrodontium</taxon>
    </lineage>
</organism>
<name>A0AAQ3MAR5_9PEZI</name>
<feature type="region of interest" description="Disordered" evidence="1">
    <location>
        <begin position="34"/>
        <end position="91"/>
    </location>
</feature>
<feature type="domain" description="Zinc finger CHCC-type" evidence="2">
    <location>
        <begin position="126"/>
        <end position="161"/>
    </location>
</feature>
<dbReference type="AlphaFoldDB" id="A0AAQ3MAR5"/>
<sequence length="215" mass="23674">MLPRSSRRLLPVLARQQPASTTFLARSYSVLPTEKTPVSPVSSTNALPTSSAGSHDRALQENPEDGEALRVQQSPNRATTWSRNQQPRDKAMVGPRFEQTIIKDQPQPYAAINLIHKQPVRWTDKKVVSCDGGGGPLGHPRIFINTDKPKICWCTYCGVPYANTHHRKHLESLPINTYPLYPTGDAAELPQGDVSGSTGSTEPLQSNTGNKLEQR</sequence>
<dbReference type="Pfam" id="PF10276">
    <property type="entry name" value="zf-CHCC"/>
    <property type="match status" value="1"/>
</dbReference>
<evidence type="ECO:0000259" key="2">
    <source>
        <dbReference type="Pfam" id="PF10276"/>
    </source>
</evidence>
<evidence type="ECO:0000313" key="4">
    <source>
        <dbReference type="Proteomes" id="UP001303373"/>
    </source>
</evidence>
<dbReference type="PANTHER" id="PTHR13156:SF0">
    <property type="entry name" value="NADH DEHYDROGENASE [UBIQUINONE] IRON-SULFUR PROTEIN 6, MITOCHONDRIAL"/>
    <property type="match status" value="1"/>
</dbReference>